<dbReference type="KEGG" id="aoc:Aocu_04650"/>
<sequence>MKKIRILHLLSALELTNGVASYVMNHYDELDHDKFKVDFLIVKTADQKYIDKIEKNKDEIIYGPKLTLKNYGAFKKHAKKLFEERTYDIVHSHEFNWGMPYLKEAKKKHIPIRIFHAHLTLSSPKRLNRIRNAFLIPISLRASNTFFSCSMVAGKYFFKQKPFYLAHNAIDTEKYMFNIEHRKDIRKLLNISDTEKLIGFFGRFEHQKNPMFTLKVFQELSQRDESVKLLLVGNGYLEQNILNFIDQMNLKDRVIVLSPRRDIYKFYSAIDLFMLPSLFEGLPVVGVEALFSNLPQVYSTEITKELNLNQMITYLDLKEPVSNWVLAIENIFEKPNDRVHFNLDNLKVYDIRHQGKVIMEKYIELLEEVNHGR</sequence>
<dbReference type="FunCoup" id="A0A061A9J9">
    <property type="interactions" value="10"/>
</dbReference>
<keyword evidence="4" id="KW-1185">Reference proteome</keyword>
<dbReference type="InParanoid" id="A0A061A9J9"/>
<feature type="domain" description="Glycosyltransferase subfamily 4-like N-terminal" evidence="2">
    <location>
        <begin position="17"/>
        <end position="173"/>
    </location>
</feature>
<protein>
    <submittedName>
        <fullName evidence="3">UDP-Glycosyltransferase/glycogen phosphorylase family protein</fullName>
    </submittedName>
</protein>
<dbReference type="InterPro" id="IPR001296">
    <property type="entry name" value="Glyco_trans_1"/>
</dbReference>
<evidence type="ECO:0000313" key="3">
    <source>
        <dbReference type="EMBL" id="CDR30538.1"/>
    </source>
</evidence>
<dbReference type="PATRIC" id="fig|35623.3.peg.466"/>
<dbReference type="Pfam" id="PF00534">
    <property type="entry name" value="Glycos_transf_1"/>
    <property type="match status" value="1"/>
</dbReference>
<dbReference type="SUPFAM" id="SSF53756">
    <property type="entry name" value="UDP-Glycosyltransferase/glycogen phosphorylase"/>
    <property type="match status" value="1"/>
</dbReference>
<dbReference type="Proteomes" id="UP000032434">
    <property type="component" value="Chromosome 1"/>
</dbReference>
<proteinExistence type="predicted"/>
<dbReference type="PANTHER" id="PTHR45947:SF3">
    <property type="entry name" value="SULFOQUINOVOSYL TRANSFERASE SQD2"/>
    <property type="match status" value="1"/>
</dbReference>
<dbReference type="Pfam" id="PF13439">
    <property type="entry name" value="Glyco_transf_4"/>
    <property type="match status" value="1"/>
</dbReference>
<dbReference type="EMBL" id="LK028559">
    <property type="protein sequence ID" value="CDR30538.1"/>
    <property type="molecule type" value="Genomic_DNA"/>
</dbReference>
<dbReference type="OrthoDB" id="384964at2"/>
<dbReference type="HOGENOM" id="CLU_009583_33_0_14"/>
<dbReference type="GO" id="GO:0016757">
    <property type="term" value="F:glycosyltransferase activity"/>
    <property type="evidence" value="ECO:0007669"/>
    <property type="project" value="InterPro"/>
</dbReference>
<accession>A0A061A9J9</accession>
<name>A0A061A9J9_9MOLU</name>
<dbReference type="Gene3D" id="3.40.50.2000">
    <property type="entry name" value="Glycogen Phosphorylase B"/>
    <property type="match status" value="2"/>
</dbReference>
<dbReference type="PANTHER" id="PTHR45947">
    <property type="entry name" value="SULFOQUINOVOSYL TRANSFERASE SQD2"/>
    <property type="match status" value="1"/>
</dbReference>
<dbReference type="STRING" id="35623.Aocu_04650"/>
<evidence type="ECO:0000259" key="2">
    <source>
        <dbReference type="Pfam" id="PF13439"/>
    </source>
</evidence>
<dbReference type="AlphaFoldDB" id="A0A061A9J9"/>
<feature type="domain" description="Glycosyl transferase family 1" evidence="1">
    <location>
        <begin position="182"/>
        <end position="299"/>
    </location>
</feature>
<evidence type="ECO:0000259" key="1">
    <source>
        <dbReference type="Pfam" id="PF00534"/>
    </source>
</evidence>
<reference evidence="4" key="1">
    <citation type="submission" date="2014-05" db="EMBL/GenBank/DDBJ databases">
        <authorList>
            <person name="Kube M."/>
        </authorList>
    </citation>
    <scope>NUCLEOTIDE SEQUENCE [LARGE SCALE GENOMIC DNA]</scope>
</reference>
<dbReference type="RefSeq" id="WP_045749075.1">
    <property type="nucleotide sequence ID" value="NZ_FUZK01000003.1"/>
</dbReference>
<gene>
    <name evidence="3" type="ORF">Aocu_04650</name>
</gene>
<evidence type="ECO:0000313" key="4">
    <source>
        <dbReference type="Proteomes" id="UP000032434"/>
    </source>
</evidence>
<dbReference type="InterPro" id="IPR028098">
    <property type="entry name" value="Glyco_trans_4-like_N"/>
</dbReference>
<dbReference type="InterPro" id="IPR050194">
    <property type="entry name" value="Glycosyltransferase_grp1"/>
</dbReference>
<organism evidence="3 4">
    <name type="scientific">Acholeplasma oculi</name>
    <dbReference type="NCBI Taxonomy" id="35623"/>
    <lineage>
        <taxon>Bacteria</taxon>
        <taxon>Bacillati</taxon>
        <taxon>Mycoplasmatota</taxon>
        <taxon>Mollicutes</taxon>
        <taxon>Acholeplasmatales</taxon>
        <taxon>Acholeplasmataceae</taxon>
        <taxon>Acholeplasma</taxon>
    </lineage>
</organism>
<keyword evidence="3" id="KW-0808">Transferase</keyword>